<feature type="domain" description="TIR" evidence="1">
    <location>
        <begin position="67"/>
        <end position="134"/>
    </location>
</feature>
<dbReference type="PANTHER" id="PTHR47926">
    <property type="entry name" value="PENTATRICOPEPTIDE REPEAT-CONTAINING PROTEIN"/>
    <property type="match status" value="1"/>
</dbReference>
<dbReference type="AlphaFoldDB" id="A0A2U1LDT3"/>
<proteinExistence type="predicted"/>
<dbReference type="GO" id="GO:0007165">
    <property type="term" value="P:signal transduction"/>
    <property type="evidence" value="ECO:0007669"/>
    <property type="project" value="InterPro"/>
</dbReference>
<dbReference type="InterPro" id="IPR035897">
    <property type="entry name" value="Toll_tir_struct_dom_sf"/>
</dbReference>
<evidence type="ECO:0000313" key="3">
    <source>
        <dbReference type="Proteomes" id="UP000245207"/>
    </source>
</evidence>
<dbReference type="STRING" id="35608.A0A2U1LDT3"/>
<sequence>MPYDPTPAMWATVIGGCLILGKNKLGKFAAEKLLEMRPCSRGYYVLVANMYADYGCWEKRIKIRNMKAADMCSLLDGLSRQLEEAGYIMPEDALQQRLIHTCKDDITLPRSESVGPALLEAIEESRLTVIILSN</sequence>
<dbReference type="GO" id="GO:0009451">
    <property type="term" value="P:RNA modification"/>
    <property type="evidence" value="ECO:0007669"/>
    <property type="project" value="InterPro"/>
</dbReference>
<protein>
    <submittedName>
        <fullName evidence="2">Tetratricopeptide repeat (TPR)-like superfamily protein</fullName>
    </submittedName>
</protein>
<dbReference type="GO" id="GO:0003723">
    <property type="term" value="F:RNA binding"/>
    <property type="evidence" value="ECO:0007669"/>
    <property type="project" value="InterPro"/>
</dbReference>
<dbReference type="SUPFAM" id="SSF52200">
    <property type="entry name" value="Toll/Interleukin receptor TIR domain"/>
    <property type="match status" value="1"/>
</dbReference>
<organism evidence="2 3">
    <name type="scientific">Artemisia annua</name>
    <name type="common">Sweet wormwood</name>
    <dbReference type="NCBI Taxonomy" id="35608"/>
    <lineage>
        <taxon>Eukaryota</taxon>
        <taxon>Viridiplantae</taxon>
        <taxon>Streptophyta</taxon>
        <taxon>Embryophyta</taxon>
        <taxon>Tracheophyta</taxon>
        <taxon>Spermatophyta</taxon>
        <taxon>Magnoliopsida</taxon>
        <taxon>eudicotyledons</taxon>
        <taxon>Gunneridae</taxon>
        <taxon>Pentapetalae</taxon>
        <taxon>asterids</taxon>
        <taxon>campanulids</taxon>
        <taxon>Asterales</taxon>
        <taxon>Asteraceae</taxon>
        <taxon>Asteroideae</taxon>
        <taxon>Anthemideae</taxon>
        <taxon>Artemisiinae</taxon>
        <taxon>Artemisia</taxon>
    </lineage>
</organism>
<dbReference type="InterPro" id="IPR000157">
    <property type="entry name" value="TIR_dom"/>
</dbReference>
<comment type="caution">
    <text evidence="2">The sequence shown here is derived from an EMBL/GenBank/DDBJ whole genome shotgun (WGS) entry which is preliminary data.</text>
</comment>
<dbReference type="OrthoDB" id="1166592at2759"/>
<gene>
    <name evidence="2" type="ORF">CTI12_AA448980</name>
</gene>
<dbReference type="PANTHER" id="PTHR47926:SF375">
    <property type="entry name" value="PENTATRICOPEPTIDE REPEAT-CONTAINING PROTEIN"/>
    <property type="match status" value="1"/>
</dbReference>
<evidence type="ECO:0000313" key="2">
    <source>
        <dbReference type="EMBL" id="PWA47167.1"/>
    </source>
</evidence>
<accession>A0A2U1LDT3</accession>
<dbReference type="Pfam" id="PF20431">
    <property type="entry name" value="E_motif"/>
    <property type="match status" value="1"/>
</dbReference>
<dbReference type="Proteomes" id="UP000245207">
    <property type="component" value="Unassembled WGS sequence"/>
</dbReference>
<dbReference type="EMBL" id="PKPP01009930">
    <property type="protein sequence ID" value="PWA47167.1"/>
    <property type="molecule type" value="Genomic_DNA"/>
</dbReference>
<dbReference type="Gene3D" id="3.40.50.10140">
    <property type="entry name" value="Toll/interleukin-1 receptor homology (TIR) domain"/>
    <property type="match status" value="1"/>
</dbReference>
<evidence type="ECO:0000259" key="1">
    <source>
        <dbReference type="PROSITE" id="PS50104"/>
    </source>
</evidence>
<reference evidence="2 3" key="1">
    <citation type="journal article" date="2018" name="Mol. Plant">
        <title>The genome of Artemisia annua provides insight into the evolution of Asteraceae family and artemisinin biosynthesis.</title>
        <authorList>
            <person name="Shen Q."/>
            <person name="Zhang L."/>
            <person name="Liao Z."/>
            <person name="Wang S."/>
            <person name="Yan T."/>
            <person name="Shi P."/>
            <person name="Liu M."/>
            <person name="Fu X."/>
            <person name="Pan Q."/>
            <person name="Wang Y."/>
            <person name="Lv Z."/>
            <person name="Lu X."/>
            <person name="Zhang F."/>
            <person name="Jiang W."/>
            <person name="Ma Y."/>
            <person name="Chen M."/>
            <person name="Hao X."/>
            <person name="Li L."/>
            <person name="Tang Y."/>
            <person name="Lv G."/>
            <person name="Zhou Y."/>
            <person name="Sun X."/>
            <person name="Brodelius P.E."/>
            <person name="Rose J.K.C."/>
            <person name="Tang K."/>
        </authorList>
    </citation>
    <scope>NUCLEOTIDE SEQUENCE [LARGE SCALE GENOMIC DNA]</scope>
    <source>
        <strain evidence="3">cv. Huhao1</strain>
        <tissue evidence="2">Leaf</tissue>
    </source>
</reference>
<dbReference type="PROSITE" id="PS50104">
    <property type="entry name" value="TIR"/>
    <property type="match status" value="1"/>
</dbReference>
<dbReference type="Pfam" id="PF01582">
    <property type="entry name" value="TIR"/>
    <property type="match status" value="1"/>
</dbReference>
<keyword evidence="3" id="KW-1185">Reference proteome</keyword>
<dbReference type="InterPro" id="IPR046848">
    <property type="entry name" value="E_motif"/>
</dbReference>
<dbReference type="InterPro" id="IPR046960">
    <property type="entry name" value="PPR_At4g14850-like_plant"/>
</dbReference>
<name>A0A2U1LDT3_ARTAN</name>